<proteinExistence type="predicted"/>
<keyword evidence="3" id="KW-1185">Reference proteome</keyword>
<sequence length="253" mass="27861">MPHRSPAPAKGDGGTLQAPGQGPSASVSTLGGRRPSLTPTRAAELEQLFEGLGVPPAPEAPANNGEVDEDDDEGDEDASEDDDVGSDIDSPESTPLPAHEHEIKKALQSMQEISDKLRGQYFKVRKMYQEMRKMKKKVENFVKFVDQEKAMRIRMDAYIRNWTSIEPDWTIDEFYVNMAPHLLVSIGDTGDDESDGGQENTQSSRMDGIRDVANGQPASVQPLESFVTRPLPLLSVDPPPDKDALRPPFSKLY</sequence>
<evidence type="ECO:0000313" key="3">
    <source>
        <dbReference type="Proteomes" id="UP000250043"/>
    </source>
</evidence>
<evidence type="ECO:0000313" key="2">
    <source>
        <dbReference type="EMBL" id="OCH89861.1"/>
    </source>
</evidence>
<accession>A0A8E2DKA6</accession>
<name>A0A8E2DKA6_9APHY</name>
<reference evidence="2 3" key="1">
    <citation type="submission" date="2016-07" db="EMBL/GenBank/DDBJ databases">
        <title>Draft genome of the white-rot fungus Obba rivulosa 3A-2.</title>
        <authorList>
            <consortium name="DOE Joint Genome Institute"/>
            <person name="Miettinen O."/>
            <person name="Riley R."/>
            <person name="Acob R."/>
            <person name="Barry K."/>
            <person name="Cullen D."/>
            <person name="De Vries R."/>
            <person name="Hainaut M."/>
            <person name="Hatakka A."/>
            <person name="Henrissat B."/>
            <person name="Hilden K."/>
            <person name="Kuo R."/>
            <person name="Labutti K."/>
            <person name="Lipzen A."/>
            <person name="Makela M.R."/>
            <person name="Sandor L."/>
            <person name="Spatafora J.W."/>
            <person name="Grigoriev I.V."/>
            <person name="Hibbett D.S."/>
        </authorList>
    </citation>
    <scope>NUCLEOTIDE SEQUENCE [LARGE SCALE GENOMIC DNA]</scope>
    <source>
        <strain evidence="2 3">3A-2</strain>
    </source>
</reference>
<feature type="region of interest" description="Disordered" evidence="1">
    <location>
        <begin position="186"/>
        <end position="253"/>
    </location>
</feature>
<feature type="region of interest" description="Disordered" evidence="1">
    <location>
        <begin position="1"/>
        <end position="97"/>
    </location>
</feature>
<protein>
    <submittedName>
        <fullName evidence="2">Uncharacterized protein</fullName>
    </submittedName>
</protein>
<organism evidence="2 3">
    <name type="scientific">Obba rivulosa</name>
    <dbReference type="NCBI Taxonomy" id="1052685"/>
    <lineage>
        <taxon>Eukaryota</taxon>
        <taxon>Fungi</taxon>
        <taxon>Dikarya</taxon>
        <taxon>Basidiomycota</taxon>
        <taxon>Agaricomycotina</taxon>
        <taxon>Agaricomycetes</taxon>
        <taxon>Polyporales</taxon>
        <taxon>Gelatoporiaceae</taxon>
        <taxon>Obba</taxon>
    </lineage>
</organism>
<gene>
    <name evidence="2" type="ORF">OBBRIDRAFT_793845</name>
</gene>
<feature type="compositionally biased region" description="Acidic residues" evidence="1">
    <location>
        <begin position="66"/>
        <end position="90"/>
    </location>
</feature>
<feature type="non-terminal residue" evidence="2">
    <location>
        <position position="253"/>
    </location>
</feature>
<dbReference type="EMBL" id="KV722417">
    <property type="protein sequence ID" value="OCH89861.1"/>
    <property type="molecule type" value="Genomic_DNA"/>
</dbReference>
<dbReference type="Proteomes" id="UP000250043">
    <property type="component" value="Unassembled WGS sequence"/>
</dbReference>
<dbReference type="AlphaFoldDB" id="A0A8E2DKA6"/>
<evidence type="ECO:0000256" key="1">
    <source>
        <dbReference type="SAM" id="MobiDB-lite"/>
    </source>
</evidence>